<feature type="signal peptide" evidence="1">
    <location>
        <begin position="1"/>
        <end position="20"/>
    </location>
</feature>
<dbReference type="SUPFAM" id="SSF56925">
    <property type="entry name" value="OMPA-like"/>
    <property type="match status" value="1"/>
</dbReference>
<evidence type="ECO:0008006" key="4">
    <source>
        <dbReference type="Google" id="ProtNLM"/>
    </source>
</evidence>
<keyword evidence="1" id="KW-0732">Signal</keyword>
<dbReference type="AlphaFoldDB" id="A0A0G1UXB7"/>
<evidence type="ECO:0000313" key="3">
    <source>
        <dbReference type="Proteomes" id="UP000034600"/>
    </source>
</evidence>
<dbReference type="EMBL" id="LCPO01000013">
    <property type="protein sequence ID" value="KKU98807.1"/>
    <property type="molecule type" value="Genomic_DNA"/>
</dbReference>
<dbReference type="Proteomes" id="UP000034600">
    <property type="component" value="Unassembled WGS sequence"/>
</dbReference>
<sequence length="218" mass="23464">MLRKFLAVFAAVLLPATALGQSRFYVAGYAGLNGNSFSYRTLFLGAPSQWETQNTDFGLGGGVKVGRTGVRKLGLFRFDAEVDIFYISSPLPKTVIGFDFCSVDGFPMICPAEVAGTLGTFGAAPSIVVSVADVTGSGSEFYLGLGAVVGRGSFGTDTFTESDLHFGARLLGGSRLRLGRNFSFFAECQGIFLPLSFLRNLEFKSRQLAFNFGLVRYF</sequence>
<proteinExistence type="predicted"/>
<evidence type="ECO:0000256" key="1">
    <source>
        <dbReference type="SAM" id="SignalP"/>
    </source>
</evidence>
<feature type="chain" id="PRO_5002540172" description="Outer membrane protein beta-barrel domain-containing protein" evidence="1">
    <location>
        <begin position="21"/>
        <end position="218"/>
    </location>
</feature>
<evidence type="ECO:0000313" key="2">
    <source>
        <dbReference type="EMBL" id="KKU98807.1"/>
    </source>
</evidence>
<dbReference type="InterPro" id="IPR011250">
    <property type="entry name" value="OMP/PagP_B-barrel"/>
</dbReference>
<organism evidence="2 3">
    <name type="scientific">Candidatus Jorgensenbacteria bacterium GW2011_GWC1_48_8</name>
    <dbReference type="NCBI Taxonomy" id="1618666"/>
    <lineage>
        <taxon>Bacteria</taxon>
        <taxon>Candidatus Joergenseniibacteriota</taxon>
    </lineage>
</organism>
<name>A0A0G1UXB7_9BACT</name>
<comment type="caution">
    <text evidence="2">The sequence shown here is derived from an EMBL/GenBank/DDBJ whole genome shotgun (WGS) entry which is preliminary data.</text>
</comment>
<accession>A0A0G1UXB7</accession>
<gene>
    <name evidence="2" type="ORF">UY32_C0013G0004</name>
</gene>
<reference evidence="2 3" key="1">
    <citation type="journal article" date="2015" name="Nature">
        <title>rRNA introns, odd ribosomes, and small enigmatic genomes across a large radiation of phyla.</title>
        <authorList>
            <person name="Brown C.T."/>
            <person name="Hug L.A."/>
            <person name="Thomas B.C."/>
            <person name="Sharon I."/>
            <person name="Castelle C.J."/>
            <person name="Singh A."/>
            <person name="Wilkins M.J."/>
            <person name="Williams K.H."/>
            <person name="Banfield J.F."/>
        </authorList>
    </citation>
    <scope>NUCLEOTIDE SEQUENCE [LARGE SCALE GENOMIC DNA]</scope>
</reference>
<protein>
    <recommendedName>
        <fullName evidence="4">Outer membrane protein beta-barrel domain-containing protein</fullName>
    </recommendedName>
</protein>